<proteinExistence type="predicted"/>
<dbReference type="GO" id="GO:0016020">
    <property type="term" value="C:membrane"/>
    <property type="evidence" value="ECO:0007669"/>
    <property type="project" value="UniProtKB-SubCell"/>
</dbReference>
<keyword evidence="4 5" id="KW-0472">Membrane</keyword>
<dbReference type="PANTHER" id="PTHR21215:SF0">
    <property type="entry name" value="LD36024P"/>
    <property type="match status" value="1"/>
</dbReference>
<evidence type="ECO:0000256" key="4">
    <source>
        <dbReference type="ARBA" id="ARBA00023136"/>
    </source>
</evidence>
<dbReference type="PANTHER" id="PTHR21215">
    <property type="entry name" value="LD36024P"/>
    <property type="match status" value="1"/>
</dbReference>
<evidence type="ECO:0000256" key="3">
    <source>
        <dbReference type="ARBA" id="ARBA00022989"/>
    </source>
</evidence>
<dbReference type="Gene3D" id="1.20.140.150">
    <property type="match status" value="2"/>
</dbReference>
<keyword evidence="3 5" id="KW-1133">Transmembrane helix</keyword>
<sequence>MPSPLVILASLSVVVGILGSVFILLAISVDSWEEIDFSVVEANSSTLQVTPAASRSDVTVYKELGSGTYYFLYYQYGGPWKLCDLLTDAARAEMGTLGGEYRDRCYNFVSEYDEESSTLQSDGRSIARLQNSGASCFIVCIIDLVAALGVGVISLINKHVTACMVTGVLYCMASLFTVFGLAIFHVKHHYELYYCQSLYPIPKSACDTRTVTILWAVPVAWVGVIICSVANTARATLTAAGLDRKECFNFLSDYDEESMVVSTNTKSFMGLHNSTVVCFMVTIIDLIVANFLAILGTYRKMVPVCMVAGALYCIACVFVFFGLVIFHLKHHYEHYYCHALYDIPDSVCPVRDVSVGWPAPLAWFSLILLVADSIFWVFLTQALRIIKTKTMSDKY</sequence>
<feature type="transmembrane region" description="Helical" evidence="5">
    <location>
        <begin position="162"/>
        <end position="184"/>
    </location>
</feature>
<feature type="transmembrane region" description="Helical" evidence="5">
    <location>
        <begin position="6"/>
        <end position="27"/>
    </location>
</feature>
<name>A0A8W8M418_MAGGI</name>
<dbReference type="Pfam" id="PF13903">
    <property type="entry name" value="Claudin_2"/>
    <property type="match status" value="1"/>
</dbReference>
<feature type="transmembrane region" description="Helical" evidence="5">
    <location>
        <begin position="361"/>
        <end position="379"/>
    </location>
</feature>
<dbReference type="Proteomes" id="UP000005408">
    <property type="component" value="Unassembled WGS sequence"/>
</dbReference>
<dbReference type="InterPro" id="IPR004031">
    <property type="entry name" value="PMP22/EMP/MP20/Claudin"/>
</dbReference>
<dbReference type="EnsemblMetazoa" id="G3158.5">
    <property type="protein sequence ID" value="G3158.5:cds"/>
    <property type="gene ID" value="G3158"/>
</dbReference>
<dbReference type="AlphaFoldDB" id="A0A8W8M418"/>
<accession>A0A8W8M418</accession>
<evidence type="ECO:0000256" key="2">
    <source>
        <dbReference type="ARBA" id="ARBA00022692"/>
    </source>
</evidence>
<evidence type="ECO:0000256" key="1">
    <source>
        <dbReference type="ARBA" id="ARBA00004141"/>
    </source>
</evidence>
<evidence type="ECO:0000256" key="5">
    <source>
        <dbReference type="SAM" id="Phobius"/>
    </source>
</evidence>
<feature type="transmembrane region" description="Helical" evidence="5">
    <location>
        <begin position="213"/>
        <end position="233"/>
    </location>
</feature>
<keyword evidence="2 5" id="KW-0812">Transmembrane</keyword>
<organism evidence="6 7">
    <name type="scientific">Magallana gigas</name>
    <name type="common">Pacific oyster</name>
    <name type="synonym">Crassostrea gigas</name>
    <dbReference type="NCBI Taxonomy" id="29159"/>
    <lineage>
        <taxon>Eukaryota</taxon>
        <taxon>Metazoa</taxon>
        <taxon>Spiralia</taxon>
        <taxon>Lophotrochozoa</taxon>
        <taxon>Mollusca</taxon>
        <taxon>Bivalvia</taxon>
        <taxon>Autobranchia</taxon>
        <taxon>Pteriomorphia</taxon>
        <taxon>Ostreida</taxon>
        <taxon>Ostreoidea</taxon>
        <taxon>Ostreidae</taxon>
        <taxon>Magallana</taxon>
    </lineage>
</organism>
<feature type="transmembrane region" description="Helical" evidence="5">
    <location>
        <begin position="274"/>
        <end position="295"/>
    </location>
</feature>
<evidence type="ECO:0000313" key="7">
    <source>
        <dbReference type="Proteomes" id="UP000005408"/>
    </source>
</evidence>
<evidence type="ECO:0000313" key="6">
    <source>
        <dbReference type="EnsemblMetazoa" id="G3158.5:cds"/>
    </source>
</evidence>
<feature type="transmembrane region" description="Helical" evidence="5">
    <location>
        <begin position="134"/>
        <end position="156"/>
    </location>
</feature>
<keyword evidence="7" id="KW-1185">Reference proteome</keyword>
<feature type="transmembrane region" description="Helical" evidence="5">
    <location>
        <begin position="302"/>
        <end position="326"/>
    </location>
</feature>
<protein>
    <submittedName>
        <fullName evidence="6">Uncharacterized protein</fullName>
    </submittedName>
</protein>
<reference evidence="6" key="1">
    <citation type="submission" date="2022-08" db="UniProtKB">
        <authorList>
            <consortium name="EnsemblMetazoa"/>
        </authorList>
    </citation>
    <scope>IDENTIFICATION</scope>
    <source>
        <strain evidence="6">05x7-T-G4-1.051#20</strain>
    </source>
</reference>
<comment type="subcellular location">
    <subcellularLocation>
        <location evidence="1">Membrane</location>
        <topology evidence="1">Multi-pass membrane protein</topology>
    </subcellularLocation>
</comment>